<proteinExistence type="predicted"/>
<gene>
    <name evidence="1" type="ORF">OSB1V03_LOCUS20837</name>
</gene>
<feature type="non-terminal residue" evidence="1">
    <location>
        <position position="87"/>
    </location>
</feature>
<accession>A0A7R9LQX7</accession>
<reference evidence="1" key="1">
    <citation type="submission" date="2020-11" db="EMBL/GenBank/DDBJ databases">
        <authorList>
            <person name="Tran Van P."/>
        </authorList>
    </citation>
    <scope>NUCLEOTIDE SEQUENCE</scope>
</reference>
<dbReference type="EMBL" id="CAJPIZ010036024">
    <property type="protein sequence ID" value="CAG2120891.1"/>
    <property type="molecule type" value="Genomic_DNA"/>
</dbReference>
<evidence type="ECO:0000313" key="1">
    <source>
        <dbReference type="EMBL" id="CAD7646145.1"/>
    </source>
</evidence>
<protein>
    <submittedName>
        <fullName evidence="1">Uncharacterized protein</fullName>
    </submittedName>
</protein>
<keyword evidence="2" id="KW-1185">Reference proteome</keyword>
<dbReference type="Proteomes" id="UP000759131">
    <property type="component" value="Unassembled WGS sequence"/>
</dbReference>
<evidence type="ECO:0000313" key="2">
    <source>
        <dbReference type="Proteomes" id="UP000759131"/>
    </source>
</evidence>
<sequence>MKITTEYLHIVKSGPVTTIWLPRECRSDRTDPVSELMTTKNMFTETNPRECLVCGDRSSVDVGGYARVRDVNNVKNVLPRYSHFMGD</sequence>
<organism evidence="1">
    <name type="scientific">Medioppia subpectinata</name>
    <dbReference type="NCBI Taxonomy" id="1979941"/>
    <lineage>
        <taxon>Eukaryota</taxon>
        <taxon>Metazoa</taxon>
        <taxon>Ecdysozoa</taxon>
        <taxon>Arthropoda</taxon>
        <taxon>Chelicerata</taxon>
        <taxon>Arachnida</taxon>
        <taxon>Acari</taxon>
        <taxon>Acariformes</taxon>
        <taxon>Sarcoptiformes</taxon>
        <taxon>Oribatida</taxon>
        <taxon>Brachypylina</taxon>
        <taxon>Oppioidea</taxon>
        <taxon>Oppiidae</taxon>
        <taxon>Medioppia</taxon>
    </lineage>
</organism>
<dbReference type="AlphaFoldDB" id="A0A7R9LQX7"/>
<name>A0A7R9LQX7_9ACAR</name>
<dbReference type="EMBL" id="OC890599">
    <property type="protein sequence ID" value="CAD7646145.1"/>
    <property type="molecule type" value="Genomic_DNA"/>
</dbReference>